<organism evidence="3 4">
    <name type="scientific">Cuspidothrix issatschenkoi CHARLIE-1</name>
    <dbReference type="NCBI Taxonomy" id="2052836"/>
    <lineage>
        <taxon>Bacteria</taxon>
        <taxon>Bacillati</taxon>
        <taxon>Cyanobacteriota</taxon>
        <taxon>Cyanophyceae</taxon>
        <taxon>Nostocales</taxon>
        <taxon>Aphanizomenonaceae</taxon>
        <taxon>Cuspidothrix</taxon>
    </lineage>
</organism>
<dbReference type="RefSeq" id="WP_104386243.1">
    <property type="nucleotide sequence ID" value="NZ_PGEM01000013.1"/>
</dbReference>
<dbReference type="Pfam" id="PF13785">
    <property type="entry name" value="DUF4178"/>
    <property type="match status" value="1"/>
</dbReference>
<reference evidence="3 4" key="1">
    <citation type="submission" date="2018-02" db="EMBL/GenBank/DDBJ databases">
        <title>Discovery of a pederin family compound in a non-symbiotic bloom-forming cyanobacterium.</title>
        <authorList>
            <person name="Kust A."/>
            <person name="Mares J."/>
            <person name="Jokela J."/>
            <person name="Urajova P."/>
            <person name="Hajek J."/>
            <person name="Saurav K."/>
            <person name="Voracova K."/>
            <person name="Fewer D.P."/>
            <person name="Haapaniemi E."/>
            <person name="Permi P."/>
            <person name="Rehakova K."/>
            <person name="Sivonen K."/>
            <person name="Hrouzek P."/>
        </authorList>
    </citation>
    <scope>NUCLEOTIDE SEQUENCE [LARGE SCALE GENOMIC DNA]</scope>
    <source>
        <strain evidence="3 4">CHARLIE-1</strain>
    </source>
</reference>
<proteinExistence type="predicted"/>
<evidence type="ECO:0000259" key="2">
    <source>
        <dbReference type="Pfam" id="PF13785"/>
    </source>
</evidence>
<comment type="caution">
    <text evidence="3">The sequence shown here is derived from an EMBL/GenBank/DDBJ whole genome shotgun (WGS) entry which is preliminary data.</text>
</comment>
<protein>
    <recommendedName>
        <fullName evidence="2">DUF4178 domain-containing protein</fullName>
    </recommendedName>
</protein>
<gene>
    <name evidence="3" type="ORF">CUN59_01885</name>
</gene>
<dbReference type="OrthoDB" id="571476at2"/>
<keyword evidence="1" id="KW-0472">Membrane</keyword>
<evidence type="ECO:0000313" key="3">
    <source>
        <dbReference type="EMBL" id="PPJ64957.1"/>
    </source>
</evidence>
<feature type="domain" description="DUF4178" evidence="2">
    <location>
        <begin position="16"/>
        <end position="199"/>
    </location>
</feature>
<keyword evidence="1" id="KW-0812">Transmembrane</keyword>
<keyword evidence="1" id="KW-1133">Transmembrane helix</keyword>
<feature type="transmembrane region" description="Helical" evidence="1">
    <location>
        <begin position="224"/>
        <end position="244"/>
    </location>
</feature>
<evidence type="ECO:0000256" key="1">
    <source>
        <dbReference type="SAM" id="Phobius"/>
    </source>
</evidence>
<sequence length="245" mass="28721">MSITEIQSLIQDLRSGDRIRYHGVDWDIEDYSTYRDTEGYQTDEWLLKSSGGTEYYLLREYDPQQPSTSVTWYISNPVHNCRLLATGSKEDGIVESWDDFAENRTSFQWFQPQIQPAVMQSQENILPFLWGKMQTDDIPYPELQIFYKSYYFESRTQSKYESTDTTLCRITWDYWDQDHLTNLAIEAFPNGKIDIYLTKIVKLEEFSHIQKGVVKKSSNFNPDLLIESVMAVIILVVGVFMMIFG</sequence>
<dbReference type="AlphaFoldDB" id="A0A2S6CZ18"/>
<dbReference type="EMBL" id="PGEM01000013">
    <property type="protein sequence ID" value="PPJ64957.1"/>
    <property type="molecule type" value="Genomic_DNA"/>
</dbReference>
<keyword evidence="4" id="KW-1185">Reference proteome</keyword>
<evidence type="ECO:0000313" key="4">
    <source>
        <dbReference type="Proteomes" id="UP000239589"/>
    </source>
</evidence>
<accession>A0A2S6CZ18</accession>
<dbReference type="InterPro" id="IPR025235">
    <property type="entry name" value="DUF4178"/>
</dbReference>
<dbReference type="Proteomes" id="UP000239589">
    <property type="component" value="Unassembled WGS sequence"/>
</dbReference>
<name>A0A2S6CZ18_9CYAN</name>